<proteinExistence type="predicted"/>
<sequence>MSAANTNVIWFEDLSRGDISLVGDARQFRRGEAGWRRGGKIIEQVGAPAPEQIETACPVV</sequence>
<organism evidence="1 2">
    <name type="scientific">Hoeflea halophila</name>
    <dbReference type="NCBI Taxonomy" id="714899"/>
    <lineage>
        <taxon>Bacteria</taxon>
        <taxon>Pseudomonadati</taxon>
        <taxon>Pseudomonadota</taxon>
        <taxon>Alphaproteobacteria</taxon>
        <taxon>Hyphomicrobiales</taxon>
        <taxon>Rhizobiaceae</taxon>
        <taxon>Hoeflea</taxon>
    </lineage>
</organism>
<protein>
    <submittedName>
        <fullName evidence="1">Uncharacterized protein</fullName>
    </submittedName>
</protein>
<dbReference type="AlphaFoldDB" id="A0A286HLG0"/>
<dbReference type="RefSeq" id="WP_097104465.1">
    <property type="nucleotide sequence ID" value="NZ_OCPC01000001.1"/>
</dbReference>
<accession>A0A286HLG0</accession>
<evidence type="ECO:0000313" key="2">
    <source>
        <dbReference type="Proteomes" id="UP000219465"/>
    </source>
</evidence>
<name>A0A286HLG0_9HYPH</name>
<reference evidence="2" key="1">
    <citation type="submission" date="2017-08" db="EMBL/GenBank/DDBJ databases">
        <authorList>
            <person name="Varghese N."/>
            <person name="Submissions S."/>
        </authorList>
    </citation>
    <scope>NUCLEOTIDE SEQUENCE [LARGE SCALE GENOMIC DNA]</scope>
    <source>
        <strain evidence="2">KCTC 23107</strain>
    </source>
</reference>
<evidence type="ECO:0000313" key="1">
    <source>
        <dbReference type="EMBL" id="SOE08640.1"/>
    </source>
</evidence>
<dbReference type="EMBL" id="OCPC01000001">
    <property type="protein sequence ID" value="SOE08640.1"/>
    <property type="molecule type" value="Genomic_DNA"/>
</dbReference>
<gene>
    <name evidence="1" type="ORF">SAMN05877838_0367</name>
</gene>
<dbReference type="Proteomes" id="UP000219465">
    <property type="component" value="Unassembled WGS sequence"/>
</dbReference>
<keyword evidence="2" id="KW-1185">Reference proteome</keyword>